<name>A0AA96V9J4_9EURY</name>
<protein>
    <recommendedName>
        <fullName evidence="2">MEMO1 family protein MmiEs2_03370</fullName>
    </recommendedName>
</protein>
<dbReference type="PANTHER" id="PTHR11060">
    <property type="entry name" value="PROTEIN MEMO1"/>
    <property type="match status" value="1"/>
</dbReference>
<organism evidence="3 4">
    <name type="scientific">Methanimicrococcus stummii</name>
    <dbReference type="NCBI Taxonomy" id="3028294"/>
    <lineage>
        <taxon>Archaea</taxon>
        <taxon>Methanobacteriati</taxon>
        <taxon>Methanobacteriota</taxon>
        <taxon>Stenosarchaea group</taxon>
        <taxon>Methanomicrobia</taxon>
        <taxon>Methanosarcinales</taxon>
        <taxon>Methanosarcinaceae</taxon>
        <taxon>Methanimicrococcus</taxon>
    </lineage>
</organism>
<comment type="similarity">
    <text evidence="1 2">Belongs to the MEMO1 family.</text>
</comment>
<dbReference type="AlphaFoldDB" id="A0AA96V9J4"/>
<dbReference type="CDD" id="cd07361">
    <property type="entry name" value="MEMO_like"/>
    <property type="match status" value="1"/>
</dbReference>
<dbReference type="HAMAP" id="MF_00055">
    <property type="entry name" value="MEMO1"/>
    <property type="match status" value="1"/>
</dbReference>
<dbReference type="PANTHER" id="PTHR11060:SF0">
    <property type="entry name" value="PROTEIN MEMO1"/>
    <property type="match status" value="1"/>
</dbReference>
<evidence type="ECO:0000256" key="2">
    <source>
        <dbReference type="HAMAP-Rule" id="MF_00055"/>
    </source>
</evidence>
<dbReference type="Proteomes" id="UP001302662">
    <property type="component" value="Chromosome"/>
</dbReference>
<dbReference type="Pfam" id="PF01875">
    <property type="entry name" value="Memo"/>
    <property type="match status" value="1"/>
</dbReference>
<dbReference type="Gene3D" id="3.40.830.10">
    <property type="entry name" value="LigB-like"/>
    <property type="match status" value="1"/>
</dbReference>
<dbReference type="InterPro" id="IPR002737">
    <property type="entry name" value="MEMO1_fam"/>
</dbReference>
<proteinExistence type="inferred from homology"/>
<accession>A0AA96V9J4</accession>
<dbReference type="NCBIfam" id="TIGR04336">
    <property type="entry name" value="AmmeMemoSam_B"/>
    <property type="match status" value="1"/>
</dbReference>
<dbReference type="KEGG" id="mees:MmiEs2_03370"/>
<reference evidence="3 4" key="1">
    <citation type="submission" date="2023-07" db="EMBL/GenBank/DDBJ databases">
        <title>Closed genome sequence of Methanimicrococcus sp. Es2.</title>
        <authorList>
            <person name="Protasov E."/>
            <person name="Platt K."/>
            <person name="Reeh H."/>
            <person name="Poehlein A."/>
            <person name="Daniel R."/>
            <person name="Brune A."/>
        </authorList>
    </citation>
    <scope>NUCLEOTIDE SEQUENCE [LARGE SCALE GENOMIC DNA]</scope>
    <source>
        <strain evidence="3 4">Es2</strain>
    </source>
</reference>
<evidence type="ECO:0000313" key="4">
    <source>
        <dbReference type="Proteomes" id="UP001302662"/>
    </source>
</evidence>
<dbReference type="EMBL" id="CP131062">
    <property type="protein sequence ID" value="WNY28155.1"/>
    <property type="molecule type" value="Genomic_DNA"/>
</dbReference>
<evidence type="ECO:0000256" key="1">
    <source>
        <dbReference type="ARBA" id="ARBA00006315"/>
    </source>
</evidence>
<evidence type="ECO:0000313" key="3">
    <source>
        <dbReference type="EMBL" id="WNY28155.1"/>
    </source>
</evidence>
<gene>
    <name evidence="3" type="ORF">MmiEs2_03370</name>
</gene>
<keyword evidence="4" id="KW-1185">Reference proteome</keyword>
<sequence length="282" mass="31821">MRESVVSGLFYEPDEDGLKREVDRLFEAAKGKSEYSDKTVGVISPHAGYIFSGKTAAAAIDSIMEADTYIIIGSNHTGLGESLAYSQDTWKTPLGEVETDKLIARYFDGTWIVHDEEAHEREHSIEVIVPFLQRKMKDKPFKIFPIVMGDQNRAAANVIAQILIPLMKENIYIKKENLDEKLKIAIIASSDFSHYIPEEFAKEHDEAIINRILALDVDEFYDFIDKYDSTICGYGPIAVLMMVAKALDTNAKLLEYRTSNDEREAREVAVVGYAALTFTYNK</sequence>